<dbReference type="AlphaFoldDB" id="A0AAV3RAP7"/>
<gene>
    <name evidence="1" type="ORF">LIER_43946</name>
</gene>
<dbReference type="Proteomes" id="UP001454036">
    <property type="component" value="Unassembled WGS sequence"/>
</dbReference>
<evidence type="ECO:0000313" key="1">
    <source>
        <dbReference type="EMBL" id="GAA0173449.1"/>
    </source>
</evidence>
<organism evidence="1 2">
    <name type="scientific">Lithospermum erythrorhizon</name>
    <name type="common">Purple gromwell</name>
    <name type="synonym">Lithospermum officinale var. erythrorhizon</name>
    <dbReference type="NCBI Taxonomy" id="34254"/>
    <lineage>
        <taxon>Eukaryota</taxon>
        <taxon>Viridiplantae</taxon>
        <taxon>Streptophyta</taxon>
        <taxon>Embryophyta</taxon>
        <taxon>Tracheophyta</taxon>
        <taxon>Spermatophyta</taxon>
        <taxon>Magnoliopsida</taxon>
        <taxon>eudicotyledons</taxon>
        <taxon>Gunneridae</taxon>
        <taxon>Pentapetalae</taxon>
        <taxon>asterids</taxon>
        <taxon>lamiids</taxon>
        <taxon>Boraginales</taxon>
        <taxon>Boraginaceae</taxon>
        <taxon>Boraginoideae</taxon>
        <taxon>Lithospermeae</taxon>
        <taxon>Lithospermum</taxon>
    </lineage>
</organism>
<comment type="caution">
    <text evidence="1">The sequence shown here is derived from an EMBL/GenBank/DDBJ whole genome shotgun (WGS) entry which is preliminary data.</text>
</comment>
<name>A0AAV3RAP7_LITER</name>
<accession>A0AAV3RAP7</accession>
<keyword evidence="2" id="KW-1185">Reference proteome</keyword>
<evidence type="ECO:0000313" key="2">
    <source>
        <dbReference type="Proteomes" id="UP001454036"/>
    </source>
</evidence>
<protein>
    <submittedName>
        <fullName evidence="1">Uncharacterized protein</fullName>
    </submittedName>
</protein>
<sequence>MEWSHRLKTALETDNKEYVLERETPRGPEDSDPVDLKRVYVKHLDDVKEAKFVMQICMNDSFKRRFTLPEPKL</sequence>
<reference evidence="1 2" key="1">
    <citation type="submission" date="2024-01" db="EMBL/GenBank/DDBJ databases">
        <title>The complete chloroplast genome sequence of Lithospermum erythrorhizon: insights into the phylogenetic relationship among Boraginaceae species and the maternal lineages of purple gromwells.</title>
        <authorList>
            <person name="Okada T."/>
            <person name="Watanabe K."/>
        </authorList>
    </citation>
    <scope>NUCLEOTIDE SEQUENCE [LARGE SCALE GENOMIC DNA]</scope>
</reference>
<proteinExistence type="predicted"/>
<dbReference type="EMBL" id="BAABME010042044">
    <property type="protein sequence ID" value="GAA0173449.1"/>
    <property type="molecule type" value="Genomic_DNA"/>
</dbReference>